<keyword evidence="3" id="KW-0645">Protease</keyword>
<dbReference type="PANTHER" id="PTHR43066">
    <property type="entry name" value="RHOMBOID-RELATED PROTEIN"/>
    <property type="match status" value="1"/>
</dbReference>
<feature type="domain" description="Peptidase S54 rhomboid" evidence="10">
    <location>
        <begin position="70"/>
        <end position="209"/>
    </location>
</feature>
<keyword evidence="7 9" id="KW-0472">Membrane</keyword>
<evidence type="ECO:0000256" key="3">
    <source>
        <dbReference type="ARBA" id="ARBA00022670"/>
    </source>
</evidence>
<dbReference type="InterPro" id="IPR035952">
    <property type="entry name" value="Rhomboid-like_sf"/>
</dbReference>
<dbReference type="FunFam" id="1.20.1540.10:FF:000008">
    <property type="entry name" value="RHOMBOID-like protein 13"/>
    <property type="match status" value="1"/>
</dbReference>
<evidence type="ECO:0000256" key="2">
    <source>
        <dbReference type="ARBA" id="ARBA00009045"/>
    </source>
</evidence>
<evidence type="ECO:0000256" key="5">
    <source>
        <dbReference type="ARBA" id="ARBA00022801"/>
    </source>
</evidence>
<evidence type="ECO:0000256" key="8">
    <source>
        <dbReference type="SAM" id="MobiDB-lite"/>
    </source>
</evidence>
<evidence type="ECO:0000256" key="4">
    <source>
        <dbReference type="ARBA" id="ARBA00022692"/>
    </source>
</evidence>
<dbReference type="PROSITE" id="PS50330">
    <property type="entry name" value="UIM"/>
    <property type="match status" value="1"/>
</dbReference>
<evidence type="ECO:0000313" key="11">
    <source>
        <dbReference type="EMBL" id="CAG5124541.1"/>
    </source>
</evidence>
<name>A0A8S3ZBT8_9EUPU</name>
<dbReference type="InterPro" id="IPR003903">
    <property type="entry name" value="UIM_dom"/>
</dbReference>
<organism evidence="11 12">
    <name type="scientific">Candidula unifasciata</name>
    <dbReference type="NCBI Taxonomy" id="100452"/>
    <lineage>
        <taxon>Eukaryota</taxon>
        <taxon>Metazoa</taxon>
        <taxon>Spiralia</taxon>
        <taxon>Lophotrochozoa</taxon>
        <taxon>Mollusca</taxon>
        <taxon>Gastropoda</taxon>
        <taxon>Heterobranchia</taxon>
        <taxon>Euthyneura</taxon>
        <taxon>Panpulmonata</taxon>
        <taxon>Eupulmonata</taxon>
        <taxon>Stylommatophora</taxon>
        <taxon>Helicina</taxon>
        <taxon>Helicoidea</taxon>
        <taxon>Geomitridae</taxon>
        <taxon>Candidula</taxon>
    </lineage>
</organism>
<feature type="transmembrane region" description="Helical" evidence="9">
    <location>
        <begin position="109"/>
        <end position="129"/>
    </location>
</feature>
<dbReference type="Pfam" id="PF01694">
    <property type="entry name" value="Rhomboid"/>
    <property type="match status" value="1"/>
</dbReference>
<feature type="region of interest" description="Disordered" evidence="8">
    <location>
        <begin position="288"/>
        <end position="320"/>
    </location>
</feature>
<feature type="compositionally biased region" description="Polar residues" evidence="8">
    <location>
        <begin position="288"/>
        <end position="304"/>
    </location>
</feature>
<dbReference type="EMBL" id="CAJHNH020001800">
    <property type="protein sequence ID" value="CAG5124541.1"/>
    <property type="molecule type" value="Genomic_DNA"/>
</dbReference>
<protein>
    <recommendedName>
        <fullName evidence="10">Peptidase S54 rhomboid domain-containing protein</fullName>
    </recommendedName>
</protein>
<gene>
    <name evidence="11" type="ORF">CUNI_LOCUS10099</name>
</gene>
<evidence type="ECO:0000256" key="7">
    <source>
        <dbReference type="ARBA" id="ARBA00023136"/>
    </source>
</evidence>
<keyword evidence="6 9" id="KW-1133">Transmembrane helix</keyword>
<dbReference type="GO" id="GO:0004252">
    <property type="term" value="F:serine-type endopeptidase activity"/>
    <property type="evidence" value="ECO:0007669"/>
    <property type="project" value="InterPro"/>
</dbReference>
<keyword evidence="4 9" id="KW-0812">Transmembrane</keyword>
<evidence type="ECO:0000259" key="10">
    <source>
        <dbReference type="Pfam" id="PF01694"/>
    </source>
</evidence>
<dbReference type="GO" id="GO:0016020">
    <property type="term" value="C:membrane"/>
    <property type="evidence" value="ECO:0007669"/>
    <property type="project" value="UniProtKB-SubCell"/>
</dbReference>
<evidence type="ECO:0000313" key="12">
    <source>
        <dbReference type="Proteomes" id="UP000678393"/>
    </source>
</evidence>
<proteinExistence type="inferred from homology"/>
<feature type="transmembrane region" description="Helical" evidence="9">
    <location>
        <begin position="193"/>
        <end position="214"/>
    </location>
</feature>
<evidence type="ECO:0000256" key="1">
    <source>
        <dbReference type="ARBA" id="ARBA00004141"/>
    </source>
</evidence>
<comment type="subcellular location">
    <subcellularLocation>
        <location evidence="1">Membrane</location>
        <topology evidence="1">Multi-pass membrane protein</topology>
    </subcellularLocation>
</comment>
<comment type="caution">
    <text evidence="11">The sequence shown here is derived from an EMBL/GenBank/DDBJ whole genome shotgun (WGS) entry which is preliminary data.</text>
</comment>
<evidence type="ECO:0000256" key="6">
    <source>
        <dbReference type="ARBA" id="ARBA00022989"/>
    </source>
</evidence>
<keyword evidence="5" id="KW-0378">Hydrolase</keyword>
<comment type="similarity">
    <text evidence="2">Belongs to the peptidase S54 family.</text>
</comment>
<keyword evidence="12" id="KW-1185">Reference proteome</keyword>
<accession>A0A8S3ZBT8</accession>
<dbReference type="OrthoDB" id="10257275at2759"/>
<dbReference type="SUPFAM" id="SSF144091">
    <property type="entry name" value="Rhomboid-like"/>
    <property type="match status" value="1"/>
</dbReference>
<dbReference type="GO" id="GO:0006508">
    <property type="term" value="P:proteolysis"/>
    <property type="evidence" value="ECO:0007669"/>
    <property type="project" value="UniProtKB-KW"/>
</dbReference>
<dbReference type="AlphaFoldDB" id="A0A8S3ZBT8"/>
<dbReference type="Proteomes" id="UP000678393">
    <property type="component" value="Unassembled WGS sequence"/>
</dbReference>
<feature type="transmembrane region" description="Helical" evidence="9">
    <location>
        <begin position="135"/>
        <end position="153"/>
    </location>
</feature>
<evidence type="ECO:0000256" key="9">
    <source>
        <dbReference type="SAM" id="Phobius"/>
    </source>
</evidence>
<dbReference type="Gene3D" id="1.20.1540.10">
    <property type="entry name" value="Rhomboid-like"/>
    <property type="match status" value="1"/>
</dbReference>
<dbReference type="InterPro" id="IPR022764">
    <property type="entry name" value="Peptidase_S54_rhomboid_dom"/>
</dbReference>
<feature type="region of interest" description="Disordered" evidence="8">
    <location>
        <begin position="237"/>
        <end position="256"/>
    </location>
</feature>
<feature type="compositionally biased region" description="Low complexity" evidence="8">
    <location>
        <begin position="238"/>
        <end position="256"/>
    </location>
</feature>
<reference evidence="11" key="1">
    <citation type="submission" date="2021-04" db="EMBL/GenBank/DDBJ databases">
        <authorList>
            <consortium name="Molecular Ecology Group"/>
        </authorList>
    </citation>
    <scope>NUCLEOTIDE SEQUENCE</scope>
</reference>
<dbReference type="PANTHER" id="PTHR43066:SF1">
    <property type="entry name" value="RHOMBOID PROTEIN 2"/>
    <property type="match status" value="1"/>
</dbReference>
<sequence length="320" mass="35898">MALRRGLPRGSNLGVMLLATQVLGFGMDKIPPATLALIVGQTAIFLDMFPKLFPTVDTVCLNPFMVYHNKEWRRLVLGALSHGSDMHLYYNMLSLFYKGSWLEKRFGTVYFVYLISIFTVLTSIVYIGLELLLGNMLSCAVGFSGVLFAIKVLTTHYSPNEPTRLLGFIPVPSKHIYWAELLLIQMLVPNASFVGHLAGILVGLAYIWGPLRFFMDIFLQPQGKSCQSSRAQRTSFNARGSSGYSYASRASPSAPAYDETAYSSATHSRNYYSYTGGLDEDEQYQRAMQQSMNDNRQTPNSQGLHPNLDDLRSRRAQFYS</sequence>